<keyword evidence="3" id="KW-0378">Hydrolase</keyword>
<dbReference type="PANTHER" id="PTHR46190:SF1">
    <property type="entry name" value="SI:CH211-201H21.5"/>
    <property type="match status" value="1"/>
</dbReference>
<evidence type="ECO:0000256" key="1">
    <source>
        <dbReference type="ARBA" id="ARBA00009176"/>
    </source>
</evidence>
<organism evidence="3 4">
    <name type="scientific">Rhizoclosmatium globosum</name>
    <dbReference type="NCBI Taxonomy" id="329046"/>
    <lineage>
        <taxon>Eukaryota</taxon>
        <taxon>Fungi</taxon>
        <taxon>Fungi incertae sedis</taxon>
        <taxon>Chytridiomycota</taxon>
        <taxon>Chytridiomycota incertae sedis</taxon>
        <taxon>Chytridiomycetes</taxon>
        <taxon>Chytridiales</taxon>
        <taxon>Chytriomycetaceae</taxon>
        <taxon>Rhizoclosmatium</taxon>
    </lineage>
</organism>
<dbReference type="Proteomes" id="UP000193642">
    <property type="component" value="Unassembled WGS sequence"/>
</dbReference>
<feature type="domain" description="Inosine/uridine-preferring nucleoside hydrolase" evidence="2">
    <location>
        <begin position="5"/>
        <end position="357"/>
    </location>
</feature>
<dbReference type="OrthoDB" id="5783963at2759"/>
<accession>A0A1Y2CUX2</accession>
<dbReference type="AlphaFoldDB" id="A0A1Y2CUX2"/>
<evidence type="ECO:0000259" key="2">
    <source>
        <dbReference type="Pfam" id="PF01156"/>
    </source>
</evidence>
<dbReference type="EMBL" id="MCGO01000006">
    <property type="protein sequence ID" value="ORY50841.1"/>
    <property type="molecule type" value="Genomic_DNA"/>
</dbReference>
<gene>
    <name evidence="3" type="ORF">BCR33DRAFT_712816</name>
</gene>
<protein>
    <submittedName>
        <fullName evidence="3">Nucleoside hydrolase</fullName>
    </submittedName>
</protein>
<comment type="caution">
    <text evidence="3">The sequence shown here is derived from an EMBL/GenBank/DDBJ whole genome shotgun (WGS) entry which is preliminary data.</text>
</comment>
<dbReference type="STRING" id="329046.A0A1Y2CUX2"/>
<dbReference type="Pfam" id="PF01156">
    <property type="entry name" value="IU_nuc_hydro"/>
    <property type="match status" value="1"/>
</dbReference>
<dbReference type="SUPFAM" id="SSF53590">
    <property type="entry name" value="Nucleoside hydrolase"/>
    <property type="match status" value="1"/>
</dbReference>
<sequence>MPRPLIIDSDVGVDDVTAILLASTHSDYSAHASAEALQLEAITVVDGNVSLPAAYQCAKTVMAVADVPESHVQVVAGAEGPLIPGLFKKVLWEGHGTDGLGGFTSRADEWNAFCQSHIPNHIPESLPENSTNRAAIELVTRAAANPGTLTLLALGPLTNVALAISLDKNFLKNLKSLVIMGGSIDARGNSSRVSEFNFHCDPEAAHIVFHAAGLLEECNVTLIPWETTLDHALPWTFVDYLLGRVDGGESAPSKLGAFLGGYVKFAEDAGRPLYEKASQEAARHEQYHTQLNGFLMCDIYAAVCVIDPSCILDSKKLHVHIELGGQYSRGMLAIDWNGWSGAKPNCNIVFKLDTDKIKGIFEKTFK</sequence>
<dbReference type="Gene3D" id="3.90.245.10">
    <property type="entry name" value="Ribonucleoside hydrolase-like"/>
    <property type="match status" value="1"/>
</dbReference>
<keyword evidence="4" id="KW-1185">Reference proteome</keyword>
<dbReference type="InterPro" id="IPR052775">
    <property type="entry name" value="IUN_hydrolase"/>
</dbReference>
<reference evidence="3 4" key="1">
    <citation type="submission" date="2016-07" db="EMBL/GenBank/DDBJ databases">
        <title>Pervasive Adenine N6-methylation of Active Genes in Fungi.</title>
        <authorList>
            <consortium name="DOE Joint Genome Institute"/>
            <person name="Mondo S.J."/>
            <person name="Dannebaum R.O."/>
            <person name="Kuo R.C."/>
            <person name="Labutti K."/>
            <person name="Haridas S."/>
            <person name="Kuo A."/>
            <person name="Salamov A."/>
            <person name="Ahrendt S.R."/>
            <person name="Lipzen A."/>
            <person name="Sullivan W."/>
            <person name="Andreopoulos W.B."/>
            <person name="Clum A."/>
            <person name="Lindquist E."/>
            <person name="Daum C."/>
            <person name="Ramamoorthy G.K."/>
            <person name="Gryganskyi A."/>
            <person name="Culley D."/>
            <person name="Magnuson J.K."/>
            <person name="James T.Y."/>
            <person name="O'Malley M.A."/>
            <person name="Stajich J.E."/>
            <person name="Spatafora J.W."/>
            <person name="Visel A."/>
            <person name="Grigoriev I.V."/>
        </authorList>
    </citation>
    <scope>NUCLEOTIDE SEQUENCE [LARGE SCALE GENOMIC DNA]</scope>
    <source>
        <strain evidence="3 4">JEL800</strain>
    </source>
</reference>
<dbReference type="InterPro" id="IPR036452">
    <property type="entry name" value="Ribo_hydro-like"/>
</dbReference>
<dbReference type="InterPro" id="IPR001910">
    <property type="entry name" value="Inosine/uridine_hydrolase_dom"/>
</dbReference>
<proteinExistence type="inferred from homology"/>
<comment type="similarity">
    <text evidence="1">Belongs to the IUNH family.</text>
</comment>
<evidence type="ECO:0000313" key="3">
    <source>
        <dbReference type="EMBL" id="ORY50841.1"/>
    </source>
</evidence>
<dbReference type="PANTHER" id="PTHR46190">
    <property type="entry name" value="SI:CH211-201H21.5-RELATED"/>
    <property type="match status" value="1"/>
</dbReference>
<evidence type="ECO:0000313" key="4">
    <source>
        <dbReference type="Proteomes" id="UP000193642"/>
    </source>
</evidence>
<dbReference type="GO" id="GO:0016799">
    <property type="term" value="F:hydrolase activity, hydrolyzing N-glycosyl compounds"/>
    <property type="evidence" value="ECO:0007669"/>
    <property type="project" value="InterPro"/>
</dbReference>
<name>A0A1Y2CUX2_9FUNG</name>